<evidence type="ECO:0000313" key="3">
    <source>
        <dbReference type="Proteomes" id="UP001163105"/>
    </source>
</evidence>
<comment type="caution">
    <text evidence="2">The sequence shown here is derived from an EMBL/GenBank/DDBJ whole genome shotgun (WGS) entry which is preliminary data.</text>
</comment>
<reference evidence="2" key="1">
    <citation type="submission" date="2023-01" db="EMBL/GenBank/DDBJ databases">
        <title>The growth and conidiation of Purpureocillium lavendulum are regulated by nitrogen source and histone H3K14 acetylation.</title>
        <authorList>
            <person name="Tang P."/>
            <person name="Han J."/>
            <person name="Zhang C."/>
            <person name="Tang P."/>
            <person name="Qi F."/>
            <person name="Zhang K."/>
            <person name="Liang L."/>
        </authorList>
    </citation>
    <scope>NUCLEOTIDE SEQUENCE</scope>
    <source>
        <strain evidence="2">YMF1.00683</strain>
    </source>
</reference>
<feature type="signal peptide" evidence="1">
    <location>
        <begin position="1"/>
        <end position="18"/>
    </location>
</feature>
<dbReference type="AlphaFoldDB" id="A0AB34G6Q5"/>
<keyword evidence="1" id="KW-0732">Signal</keyword>
<feature type="chain" id="PRO_5044261015" evidence="1">
    <location>
        <begin position="19"/>
        <end position="116"/>
    </location>
</feature>
<dbReference type="Proteomes" id="UP001163105">
    <property type="component" value="Unassembled WGS sequence"/>
</dbReference>
<name>A0AB34G6Q5_9HYPO</name>
<keyword evidence="3" id="KW-1185">Reference proteome</keyword>
<protein>
    <submittedName>
        <fullName evidence="2">Uncharacterized protein</fullName>
    </submittedName>
</protein>
<proteinExistence type="predicted"/>
<dbReference type="EMBL" id="JAQHRD010000001">
    <property type="protein sequence ID" value="KAJ6446779.1"/>
    <property type="molecule type" value="Genomic_DNA"/>
</dbReference>
<sequence length="116" mass="12144">MLYFNVLAAAAIATGASAAAITPRLAHLTDFRIFGAAGCGDKNLGIWTVVEGDVKAGECKGMNGNDVHSILNVDIIKGCTLYAFTDDKCTYGKRVLEAGKCSSSDTGYKAWTISCA</sequence>
<gene>
    <name evidence="2" type="ORF">O9K51_01552</name>
</gene>
<evidence type="ECO:0000313" key="2">
    <source>
        <dbReference type="EMBL" id="KAJ6446779.1"/>
    </source>
</evidence>
<evidence type="ECO:0000256" key="1">
    <source>
        <dbReference type="SAM" id="SignalP"/>
    </source>
</evidence>
<organism evidence="2 3">
    <name type="scientific">Purpureocillium lavendulum</name>
    <dbReference type="NCBI Taxonomy" id="1247861"/>
    <lineage>
        <taxon>Eukaryota</taxon>
        <taxon>Fungi</taxon>
        <taxon>Dikarya</taxon>
        <taxon>Ascomycota</taxon>
        <taxon>Pezizomycotina</taxon>
        <taxon>Sordariomycetes</taxon>
        <taxon>Hypocreomycetidae</taxon>
        <taxon>Hypocreales</taxon>
        <taxon>Ophiocordycipitaceae</taxon>
        <taxon>Purpureocillium</taxon>
    </lineage>
</organism>
<accession>A0AB34G6Q5</accession>